<evidence type="ECO:0000256" key="1">
    <source>
        <dbReference type="ARBA" id="ARBA00006484"/>
    </source>
</evidence>
<dbReference type="PRINTS" id="PR00081">
    <property type="entry name" value="GDHRDH"/>
</dbReference>
<reference evidence="3 4" key="1">
    <citation type="submission" date="2018-06" db="EMBL/GenBank/DDBJ databases">
        <title>A transcriptomic atlas of mushroom development highlights an independent origin of complex multicellularity.</title>
        <authorList>
            <consortium name="DOE Joint Genome Institute"/>
            <person name="Krizsan K."/>
            <person name="Almasi E."/>
            <person name="Merenyi Z."/>
            <person name="Sahu N."/>
            <person name="Viragh M."/>
            <person name="Koszo T."/>
            <person name="Mondo S."/>
            <person name="Kiss B."/>
            <person name="Balint B."/>
            <person name="Kues U."/>
            <person name="Barry K."/>
            <person name="Hegedus J.C."/>
            <person name="Henrissat B."/>
            <person name="Johnson J."/>
            <person name="Lipzen A."/>
            <person name="Ohm R."/>
            <person name="Nagy I."/>
            <person name="Pangilinan J."/>
            <person name="Yan J."/>
            <person name="Xiong Y."/>
            <person name="Grigoriev I.V."/>
            <person name="Hibbett D.S."/>
            <person name="Nagy L.G."/>
        </authorList>
    </citation>
    <scope>NUCLEOTIDE SEQUENCE [LARGE SCALE GENOMIC DNA]</scope>
    <source>
        <strain evidence="3 4">SZMC22713</strain>
    </source>
</reference>
<organism evidence="3 4">
    <name type="scientific">Rickenella mellea</name>
    <dbReference type="NCBI Taxonomy" id="50990"/>
    <lineage>
        <taxon>Eukaryota</taxon>
        <taxon>Fungi</taxon>
        <taxon>Dikarya</taxon>
        <taxon>Basidiomycota</taxon>
        <taxon>Agaricomycotina</taxon>
        <taxon>Agaricomycetes</taxon>
        <taxon>Hymenochaetales</taxon>
        <taxon>Rickenellaceae</taxon>
        <taxon>Rickenella</taxon>
    </lineage>
</organism>
<dbReference type="InterPro" id="IPR002347">
    <property type="entry name" value="SDR_fam"/>
</dbReference>
<name>A0A4Y7PHZ6_9AGAM</name>
<dbReference type="Pfam" id="PF13561">
    <property type="entry name" value="adh_short_C2"/>
    <property type="match status" value="1"/>
</dbReference>
<accession>A0A4Y7PHZ6</accession>
<comment type="similarity">
    <text evidence="1">Belongs to the short-chain dehydrogenases/reductases (SDR) family.</text>
</comment>
<dbReference type="Gene3D" id="3.40.50.720">
    <property type="entry name" value="NAD(P)-binding Rossmann-like Domain"/>
    <property type="match status" value="1"/>
</dbReference>
<keyword evidence="4" id="KW-1185">Reference proteome</keyword>
<dbReference type="AlphaFoldDB" id="A0A4Y7PHZ6"/>
<sequence length="236" mass="24820">MSTLQGKIVLVVGGSSGIGFAVAKYAIISHAVDTTVKELTATKAELKLPGEVDGEIVDGEESASVKSLVNRIGEIDHLVWTSGDSIGPSMTPNTNPFESSDVFDVRFWGAIIAAQNAKFRSGGSVILTTGVPVKKPPPGYSVIAGIGGAIDAVVRGLAVDLAPIRVNAVSPGVVDTEIWGNLPVETKNKIMEDTKAKLLVKHVAKPEEIAEAYIFLMKCEYITGQRIDVDGGNSYA</sequence>
<evidence type="ECO:0000313" key="3">
    <source>
        <dbReference type="EMBL" id="TDL14169.1"/>
    </source>
</evidence>
<dbReference type="SUPFAM" id="SSF51735">
    <property type="entry name" value="NAD(P)-binding Rossmann-fold domains"/>
    <property type="match status" value="1"/>
</dbReference>
<evidence type="ECO:0000256" key="2">
    <source>
        <dbReference type="ARBA" id="ARBA00023002"/>
    </source>
</evidence>
<protein>
    <submittedName>
        <fullName evidence="3">NAD-binding protein</fullName>
    </submittedName>
</protein>
<gene>
    <name evidence="3" type="ORF">BD410DRAFT_817219</name>
</gene>
<dbReference type="STRING" id="50990.A0A4Y7PHZ6"/>
<dbReference type="InterPro" id="IPR036291">
    <property type="entry name" value="NAD(P)-bd_dom_sf"/>
</dbReference>
<dbReference type="PANTHER" id="PTHR43477:SF1">
    <property type="entry name" value="DIHYDROANTICAPSIN 7-DEHYDROGENASE"/>
    <property type="match status" value="1"/>
</dbReference>
<proteinExistence type="inferred from homology"/>
<dbReference type="InterPro" id="IPR051122">
    <property type="entry name" value="SDR_DHRS6-like"/>
</dbReference>
<dbReference type="CDD" id="cd05233">
    <property type="entry name" value="SDR_c"/>
    <property type="match status" value="1"/>
</dbReference>
<dbReference type="VEuPathDB" id="FungiDB:BD410DRAFT_817219"/>
<dbReference type="GO" id="GO:0016491">
    <property type="term" value="F:oxidoreductase activity"/>
    <property type="evidence" value="ECO:0007669"/>
    <property type="project" value="UniProtKB-KW"/>
</dbReference>
<keyword evidence="2" id="KW-0560">Oxidoreductase</keyword>
<dbReference type="Proteomes" id="UP000294933">
    <property type="component" value="Unassembled WGS sequence"/>
</dbReference>
<dbReference type="EMBL" id="ML170379">
    <property type="protein sequence ID" value="TDL14169.1"/>
    <property type="molecule type" value="Genomic_DNA"/>
</dbReference>
<evidence type="ECO:0000313" key="4">
    <source>
        <dbReference type="Proteomes" id="UP000294933"/>
    </source>
</evidence>
<dbReference type="PANTHER" id="PTHR43477">
    <property type="entry name" value="DIHYDROANTICAPSIN 7-DEHYDROGENASE"/>
    <property type="match status" value="1"/>
</dbReference>
<dbReference type="OrthoDB" id="294295at2759"/>